<protein>
    <submittedName>
        <fullName evidence="3">EPSP synthase (3-phosphoshikimate 1-carboxyvinyltransferase)</fullName>
    </submittedName>
</protein>
<sequence length="282" mass="30141">MTVRGELTPGYYALPGNVSSQFFTGLLFALPLLPGDSVLHSTTALESASYVELTLACLRQYGIGVEKSGNDTFHITGNQVYQPGRYQVEGDFSQAAFWLAAAAIGEAILCSGLTEHSRQGDAVILDILSNMGGDVRRTAQGLQSLPTRTRGCIVDVADCPDLAPVLTALAACSTGTTQIVNAGRLRFKECDRLHAMATELNSLGADIEEEKNGLVIHGVPFLHGGTVSAWNDHRVAMALAVASQRAVNTVVIDGAESVAKSYPQFWRDFQRLGGTIRQEGSR</sequence>
<dbReference type="Gene3D" id="3.65.10.10">
    <property type="entry name" value="Enolpyruvate transferase domain"/>
    <property type="match status" value="2"/>
</dbReference>
<dbReference type="PANTHER" id="PTHR21090">
    <property type="entry name" value="AROM/DEHYDROQUINATE SYNTHASE"/>
    <property type="match status" value="1"/>
</dbReference>
<evidence type="ECO:0000313" key="3">
    <source>
        <dbReference type="EMBL" id="ERT58001.1"/>
    </source>
</evidence>
<organism evidence="3 4">
    <name type="scientific">Megasphaera vaginalis</name>
    <name type="common">ex Srinivasan et al. 2021</name>
    <dbReference type="NCBI Taxonomy" id="1111454"/>
    <lineage>
        <taxon>Bacteria</taxon>
        <taxon>Bacillati</taxon>
        <taxon>Bacillota</taxon>
        <taxon>Negativicutes</taxon>
        <taxon>Veillonellales</taxon>
        <taxon>Veillonellaceae</taxon>
        <taxon>Megasphaera</taxon>
    </lineage>
</organism>
<dbReference type="SUPFAM" id="SSF55205">
    <property type="entry name" value="EPT/RTPC-like"/>
    <property type="match status" value="1"/>
</dbReference>
<dbReference type="InterPro" id="IPR023193">
    <property type="entry name" value="EPSP_synthase_CS"/>
</dbReference>
<evidence type="ECO:0000313" key="4">
    <source>
        <dbReference type="Proteomes" id="UP000017090"/>
    </source>
</evidence>
<name>U7UFA7_9FIRM</name>
<dbReference type="InterPro" id="IPR013792">
    <property type="entry name" value="RNA3'P_cycl/enolpyr_Trfase_a/b"/>
</dbReference>
<dbReference type="eggNOG" id="COG0128">
    <property type="taxonomic scope" value="Bacteria"/>
</dbReference>
<reference evidence="3 4" key="1">
    <citation type="submission" date="2013-09" db="EMBL/GenBank/DDBJ databases">
        <authorList>
            <person name="Durkin A.S."/>
            <person name="Haft D.R."/>
            <person name="McCorrison J."/>
            <person name="Torralba M."/>
            <person name="Gillis M."/>
            <person name="Haft D.H."/>
            <person name="Methe B."/>
            <person name="Sutton G."/>
            <person name="Nelson K.E."/>
        </authorList>
    </citation>
    <scope>NUCLEOTIDE SEQUENCE [LARGE SCALE GENOMIC DNA]</scope>
    <source>
        <strain evidence="3 4">BV3C16-1</strain>
    </source>
</reference>
<dbReference type="EMBL" id="AWXA01000048">
    <property type="protein sequence ID" value="ERT58001.1"/>
    <property type="molecule type" value="Genomic_DNA"/>
</dbReference>
<dbReference type="Proteomes" id="UP000017090">
    <property type="component" value="Unassembled WGS sequence"/>
</dbReference>
<comment type="caution">
    <text evidence="3">The sequence shown here is derived from an EMBL/GenBank/DDBJ whole genome shotgun (WGS) entry which is preliminary data.</text>
</comment>
<dbReference type="AlphaFoldDB" id="U7UFA7"/>
<dbReference type="GO" id="GO:0009423">
    <property type="term" value="P:chorismate biosynthetic process"/>
    <property type="evidence" value="ECO:0007669"/>
    <property type="project" value="TreeGrafter"/>
</dbReference>
<dbReference type="Pfam" id="PF00275">
    <property type="entry name" value="EPSP_synthase"/>
    <property type="match status" value="1"/>
</dbReference>
<dbReference type="PANTHER" id="PTHR21090:SF5">
    <property type="entry name" value="PENTAFUNCTIONAL AROM POLYPEPTIDE"/>
    <property type="match status" value="1"/>
</dbReference>
<dbReference type="InterPro" id="IPR001986">
    <property type="entry name" value="Enolpyruvate_Tfrase_dom"/>
</dbReference>
<keyword evidence="4" id="KW-1185">Reference proteome</keyword>
<evidence type="ECO:0000256" key="1">
    <source>
        <dbReference type="ARBA" id="ARBA00022679"/>
    </source>
</evidence>
<proteinExistence type="predicted"/>
<accession>U7UFA7</accession>
<evidence type="ECO:0000259" key="2">
    <source>
        <dbReference type="Pfam" id="PF00275"/>
    </source>
</evidence>
<dbReference type="PATRIC" id="fig|1111454.3.peg.1782"/>
<keyword evidence="1 3" id="KW-0808">Transferase</keyword>
<feature type="domain" description="Enolpyruvate transferase" evidence="2">
    <location>
        <begin position="14"/>
        <end position="268"/>
    </location>
</feature>
<dbReference type="STRING" id="1111454.HMPREF1250_0664"/>
<dbReference type="InterPro" id="IPR036968">
    <property type="entry name" value="Enolpyruvate_Tfrase_sf"/>
</dbReference>
<gene>
    <name evidence="3" type="ORF">HMPREF1250_0664</name>
</gene>
<dbReference type="PROSITE" id="PS00885">
    <property type="entry name" value="EPSP_SYNTHASE_2"/>
    <property type="match status" value="1"/>
</dbReference>
<dbReference type="GO" id="GO:0003866">
    <property type="term" value="F:3-phosphoshikimate 1-carboxyvinyltransferase activity"/>
    <property type="evidence" value="ECO:0007669"/>
    <property type="project" value="TreeGrafter"/>
</dbReference>